<dbReference type="InterPro" id="IPR036890">
    <property type="entry name" value="HATPase_C_sf"/>
</dbReference>
<feature type="repeat" description="TPR" evidence="1">
    <location>
        <begin position="139"/>
        <end position="172"/>
    </location>
</feature>
<accession>A0A1H1MZ84</accession>
<feature type="repeat" description="TPR" evidence="1">
    <location>
        <begin position="103"/>
        <end position="136"/>
    </location>
</feature>
<dbReference type="InterPro" id="IPR010559">
    <property type="entry name" value="Sig_transdc_His_kin_internal"/>
</dbReference>
<dbReference type="Gene3D" id="1.25.40.10">
    <property type="entry name" value="Tetratricopeptide repeat domain"/>
    <property type="match status" value="3"/>
</dbReference>
<protein>
    <submittedName>
        <fullName evidence="3">Tetratricopeptide repeat-containing protein</fullName>
    </submittedName>
</protein>
<dbReference type="RefSeq" id="WP_157723981.1">
    <property type="nucleotide sequence ID" value="NZ_LT629774.1"/>
</dbReference>
<dbReference type="Gene3D" id="3.30.565.10">
    <property type="entry name" value="Histidine kinase-like ATPase, C-terminal domain"/>
    <property type="match status" value="1"/>
</dbReference>
<dbReference type="SMART" id="SM00028">
    <property type="entry name" value="TPR"/>
    <property type="match status" value="5"/>
</dbReference>
<reference evidence="3 4" key="1">
    <citation type="submission" date="2016-10" db="EMBL/GenBank/DDBJ databases">
        <authorList>
            <person name="Varghese N."/>
            <person name="Submissions S."/>
        </authorList>
    </citation>
    <scope>NUCLEOTIDE SEQUENCE [LARGE SCALE GENOMIC DNA]</scope>
    <source>
        <strain evidence="3 4">RHA_55</strain>
    </source>
</reference>
<evidence type="ECO:0000313" key="3">
    <source>
        <dbReference type="EMBL" id="SDR92201.1"/>
    </source>
</evidence>
<keyword evidence="4" id="KW-1185">Reference proteome</keyword>
<dbReference type="PANTHER" id="PTHR34220">
    <property type="entry name" value="SENSOR HISTIDINE KINASE YPDA"/>
    <property type="match status" value="1"/>
</dbReference>
<dbReference type="SUPFAM" id="SSF55874">
    <property type="entry name" value="ATPase domain of HSP90 chaperone/DNA topoisomerase II/histidine kinase"/>
    <property type="match status" value="1"/>
</dbReference>
<dbReference type="EMBL" id="LT629774">
    <property type="protein sequence ID" value="SDR92201.1"/>
    <property type="molecule type" value="Genomic_DNA"/>
</dbReference>
<dbReference type="PROSITE" id="PS50005">
    <property type="entry name" value="TPR"/>
    <property type="match status" value="2"/>
</dbReference>
<evidence type="ECO:0000256" key="1">
    <source>
        <dbReference type="PROSITE-ProRule" id="PRU00339"/>
    </source>
</evidence>
<dbReference type="STRING" id="1249933.SAMN04489797_0467"/>
<dbReference type="Pfam" id="PF06580">
    <property type="entry name" value="His_kinase"/>
    <property type="match status" value="1"/>
</dbReference>
<evidence type="ECO:0000259" key="2">
    <source>
        <dbReference type="Pfam" id="PF06580"/>
    </source>
</evidence>
<feature type="domain" description="Signal transduction histidine kinase internal region" evidence="2">
    <location>
        <begin position="371"/>
        <end position="451"/>
    </location>
</feature>
<dbReference type="PANTHER" id="PTHR34220:SF7">
    <property type="entry name" value="SENSOR HISTIDINE KINASE YPDA"/>
    <property type="match status" value="1"/>
</dbReference>
<dbReference type="InterPro" id="IPR011990">
    <property type="entry name" value="TPR-like_helical_dom_sf"/>
</dbReference>
<dbReference type="AlphaFoldDB" id="A0A1H1MZ84"/>
<name>A0A1H1MZ84_9FLAO</name>
<gene>
    <name evidence="3" type="ORF">SAMN04489797_0467</name>
</gene>
<keyword evidence="1" id="KW-0802">TPR repeat</keyword>
<dbReference type="SUPFAM" id="SSF48452">
    <property type="entry name" value="TPR-like"/>
    <property type="match status" value="2"/>
</dbReference>
<dbReference type="InterPro" id="IPR050640">
    <property type="entry name" value="Bact_2-comp_sensor_kinase"/>
</dbReference>
<dbReference type="GO" id="GO:0000155">
    <property type="term" value="F:phosphorelay sensor kinase activity"/>
    <property type="evidence" value="ECO:0007669"/>
    <property type="project" value="InterPro"/>
</dbReference>
<dbReference type="GO" id="GO:0016020">
    <property type="term" value="C:membrane"/>
    <property type="evidence" value="ECO:0007669"/>
    <property type="project" value="InterPro"/>
</dbReference>
<dbReference type="InterPro" id="IPR019734">
    <property type="entry name" value="TPR_rpt"/>
</dbReference>
<proteinExistence type="predicted"/>
<sequence length="574" mass="65518">MLDSLAHVIQNYKTQDTNYVNLRIKYTARKMFLTPADTTWPGYVTKTLEISKKLNYPKGIAISYNNLGIINHYFLSDPLEGLHYYQKSYDVFEKAQIYKRYEVGVLTNIGLINYEQQNYDKALQSFKTLLKNPENKSKFSTQFYIGNVYGDQKQLDSALHYYTEALKGAEQNNHFIFLANIKTNLSIVQANVGLLKDALASTKESLNLIEKHNIEGLRVTAYTNAAEVYLQNKDIEKAEYYALNSLKLHEALNSLATKNAALETLAHVYLEKRDYKNAFNTYKKHIVLRDSLINADRKLEISRKEIQYEADKHKAISEIEIERQKSIKNASIIGGSGLLIATLIGFVLYRRKQEAVSKSKEAEFNAKVSDTELKALRSQMNPHFIFNSLNSIGDYILKNDTQSASNYLSKFAKLMRLTLENSEKKEILLSDDIALLKTYMDIERKRFNDKFEYTIEVAKDLDADNILVPPMILQPFIENSIIHGLSQKDTPGLLKISFKMENNMLICSVDDNGIGRKKSISNNTNDDNKSMGMAITKSRIEIINKLKNTNGRVAITDKSEGTRIDVSLPIQFAF</sequence>
<evidence type="ECO:0000313" key="4">
    <source>
        <dbReference type="Proteomes" id="UP000198963"/>
    </source>
</evidence>
<organism evidence="3 4">
    <name type="scientific">Winogradskyella sediminis</name>
    <dbReference type="NCBI Taxonomy" id="1382466"/>
    <lineage>
        <taxon>Bacteria</taxon>
        <taxon>Pseudomonadati</taxon>
        <taxon>Bacteroidota</taxon>
        <taxon>Flavobacteriia</taxon>
        <taxon>Flavobacteriales</taxon>
        <taxon>Flavobacteriaceae</taxon>
        <taxon>Winogradskyella</taxon>
    </lineage>
</organism>
<dbReference type="Proteomes" id="UP000198963">
    <property type="component" value="Chromosome I"/>
</dbReference>